<proteinExistence type="inferred from homology"/>
<comment type="caution">
    <text evidence="9">The sequence shown here is derived from an EMBL/GenBank/DDBJ whole genome shotgun (WGS) entry which is preliminary data.</text>
</comment>
<keyword evidence="10" id="KW-1185">Reference proteome</keyword>
<comment type="similarity">
    <text evidence="2">Belongs to the metallo-dependent hydrolases superfamily. Adenosine and AMP deaminases family.</text>
</comment>
<evidence type="ECO:0000256" key="6">
    <source>
        <dbReference type="ARBA" id="ARBA00023080"/>
    </source>
</evidence>
<dbReference type="SUPFAM" id="SSF51556">
    <property type="entry name" value="Metallo-dependent hydrolases"/>
    <property type="match status" value="1"/>
</dbReference>
<accession>A0ABR2ZSH3</accession>
<dbReference type="Gene3D" id="3.20.20.140">
    <property type="entry name" value="Metal-dependent hydrolases"/>
    <property type="match status" value="1"/>
</dbReference>
<keyword evidence="5" id="KW-0862">Zinc</keyword>
<evidence type="ECO:0000256" key="5">
    <source>
        <dbReference type="ARBA" id="ARBA00022833"/>
    </source>
</evidence>
<dbReference type="PANTHER" id="PTHR11409">
    <property type="entry name" value="ADENOSINE DEAMINASE"/>
    <property type="match status" value="1"/>
</dbReference>
<evidence type="ECO:0000259" key="8">
    <source>
        <dbReference type="Pfam" id="PF00962"/>
    </source>
</evidence>
<gene>
    <name evidence="9" type="ORF">AAF712_009249</name>
</gene>
<organism evidence="9 10">
    <name type="scientific">Marasmius tenuissimus</name>
    <dbReference type="NCBI Taxonomy" id="585030"/>
    <lineage>
        <taxon>Eukaryota</taxon>
        <taxon>Fungi</taxon>
        <taxon>Dikarya</taxon>
        <taxon>Basidiomycota</taxon>
        <taxon>Agaricomycotina</taxon>
        <taxon>Agaricomycetes</taxon>
        <taxon>Agaricomycetidae</taxon>
        <taxon>Agaricales</taxon>
        <taxon>Marasmiineae</taxon>
        <taxon>Marasmiaceae</taxon>
        <taxon>Marasmius</taxon>
    </lineage>
</organism>
<evidence type="ECO:0000256" key="2">
    <source>
        <dbReference type="ARBA" id="ARBA00006676"/>
    </source>
</evidence>
<dbReference type="InterPro" id="IPR006330">
    <property type="entry name" value="Ado/ade_deaminase"/>
</dbReference>
<keyword evidence="4" id="KW-0378">Hydrolase</keyword>
<evidence type="ECO:0000313" key="10">
    <source>
        <dbReference type="Proteomes" id="UP001437256"/>
    </source>
</evidence>
<evidence type="ECO:0000313" key="9">
    <source>
        <dbReference type="EMBL" id="KAL0063804.1"/>
    </source>
</evidence>
<keyword evidence="6" id="KW-0546">Nucleotide metabolism</keyword>
<dbReference type="InterPro" id="IPR001365">
    <property type="entry name" value="A_deaminase_dom"/>
</dbReference>
<comment type="cofactor">
    <cofactor evidence="1">
        <name>Zn(2+)</name>
        <dbReference type="ChEBI" id="CHEBI:29105"/>
    </cofactor>
</comment>
<evidence type="ECO:0000256" key="4">
    <source>
        <dbReference type="ARBA" id="ARBA00022801"/>
    </source>
</evidence>
<keyword evidence="3" id="KW-0479">Metal-binding</keyword>
<evidence type="ECO:0000256" key="7">
    <source>
        <dbReference type="ARBA" id="ARBA00048787"/>
    </source>
</evidence>
<sequence>MAAEIAGQAAAALRSLTPSQIDFIQNLPKAELHAHLNGSIPIPTLLELLNEYESSYDPVNPRYKLSPTEIRVHIDRLQNLDLSSLDGFFGPFVGVYALISTRAATTKITRAVLAQFLDGDSPQCSYLELRTTPKESGEMSRLEYVSAVLEEVEKYPKERAGLIMSLDRRMTPEVMREVVELAKKLKGKGRRVVGIDLCGDPSAGDMDTLESSISLAKDAGLGVTLHIAETKDNPAEESLKLLSYGPNRLGHATFLNEEALAIVLKEKICVELCLSSNLLCKTVSSLDAHHICFYLEHNHPIAICTDDVLPFRNSLQAEYALLMAQPPLGLGLSENEVVRIAQMSMDSTFSRT</sequence>
<reference evidence="9 10" key="1">
    <citation type="submission" date="2024-05" db="EMBL/GenBank/DDBJ databases">
        <title>A draft genome resource for the thread blight pathogen Marasmius tenuissimus strain MS-2.</title>
        <authorList>
            <person name="Yulfo-Soto G.E."/>
            <person name="Baruah I.K."/>
            <person name="Amoako-Attah I."/>
            <person name="Bukari Y."/>
            <person name="Meinhardt L.W."/>
            <person name="Bailey B.A."/>
            <person name="Cohen S.P."/>
        </authorList>
    </citation>
    <scope>NUCLEOTIDE SEQUENCE [LARGE SCALE GENOMIC DNA]</scope>
    <source>
        <strain evidence="9 10">MS-2</strain>
    </source>
</reference>
<dbReference type="Proteomes" id="UP001437256">
    <property type="component" value="Unassembled WGS sequence"/>
</dbReference>
<comment type="catalytic activity">
    <reaction evidence="7">
        <text>N(6)-methyl-AMP + H2O + H(+) = IMP + methylamine</text>
        <dbReference type="Rhea" id="RHEA:16001"/>
        <dbReference type="ChEBI" id="CHEBI:15377"/>
        <dbReference type="ChEBI" id="CHEBI:15378"/>
        <dbReference type="ChEBI" id="CHEBI:58053"/>
        <dbReference type="ChEBI" id="CHEBI:59338"/>
        <dbReference type="ChEBI" id="CHEBI:144842"/>
    </reaction>
    <physiologicalReaction direction="left-to-right" evidence="7">
        <dbReference type="Rhea" id="RHEA:16002"/>
    </physiologicalReaction>
</comment>
<protein>
    <recommendedName>
        <fullName evidence="8">Adenosine deaminase domain-containing protein</fullName>
    </recommendedName>
</protein>
<dbReference type="InterPro" id="IPR032466">
    <property type="entry name" value="Metal_Hydrolase"/>
</dbReference>
<dbReference type="Pfam" id="PF00962">
    <property type="entry name" value="A_deaminase"/>
    <property type="match status" value="1"/>
</dbReference>
<dbReference type="PANTHER" id="PTHR11409:SF42">
    <property type="entry name" value="ADENOSINE DEAMINASE-LIKE PROTEIN"/>
    <property type="match status" value="1"/>
</dbReference>
<dbReference type="EMBL" id="JBBXMP010000073">
    <property type="protein sequence ID" value="KAL0063804.1"/>
    <property type="molecule type" value="Genomic_DNA"/>
</dbReference>
<name>A0ABR2ZSH3_9AGAR</name>
<evidence type="ECO:0000256" key="1">
    <source>
        <dbReference type="ARBA" id="ARBA00001947"/>
    </source>
</evidence>
<feature type="domain" description="Adenosine deaminase" evidence="8">
    <location>
        <begin position="28"/>
        <end position="349"/>
    </location>
</feature>
<evidence type="ECO:0000256" key="3">
    <source>
        <dbReference type="ARBA" id="ARBA00022723"/>
    </source>
</evidence>